<keyword evidence="3" id="KW-1185">Reference proteome</keyword>
<gene>
    <name evidence="2" type="ORF">PXEA_LOCUS3751</name>
</gene>
<sequence length="261" mass="28287">MGRIPNEQQAAQLLLTASAIASGTDFIPPLQNSSNKLRSSNLYHLEPRGLVPEHDGKERQDPSAKPFLPSDLLAYKRVVRLAVFPFPRPVVIYGPHSDIAISQLALHYGPCDRLHSSATDRHARAIETTSNMAAEKDPESQADGSVGTRPGCKHGMGEKEEAGNRGQNGTCQGETESCTKAMFERKNKAVSPTSSSADLRVGSSVFELPPVSDGDANTVGDAVRDCNVNWQPSSGLIRLSVIKASEQFYLQNYEVNLSELQ</sequence>
<protein>
    <submittedName>
        <fullName evidence="2">Uncharacterized protein</fullName>
    </submittedName>
</protein>
<evidence type="ECO:0000256" key="1">
    <source>
        <dbReference type="SAM" id="MobiDB-lite"/>
    </source>
</evidence>
<dbReference type="Proteomes" id="UP000784294">
    <property type="component" value="Unassembled WGS sequence"/>
</dbReference>
<feature type="region of interest" description="Disordered" evidence="1">
    <location>
        <begin position="129"/>
        <end position="173"/>
    </location>
</feature>
<name>A0A448WF69_9PLAT</name>
<organism evidence="2 3">
    <name type="scientific">Protopolystoma xenopodis</name>
    <dbReference type="NCBI Taxonomy" id="117903"/>
    <lineage>
        <taxon>Eukaryota</taxon>
        <taxon>Metazoa</taxon>
        <taxon>Spiralia</taxon>
        <taxon>Lophotrochozoa</taxon>
        <taxon>Platyhelminthes</taxon>
        <taxon>Monogenea</taxon>
        <taxon>Polyopisthocotylea</taxon>
        <taxon>Polystomatidea</taxon>
        <taxon>Polystomatidae</taxon>
        <taxon>Protopolystoma</taxon>
    </lineage>
</organism>
<evidence type="ECO:0000313" key="2">
    <source>
        <dbReference type="EMBL" id="VEL10311.1"/>
    </source>
</evidence>
<proteinExistence type="predicted"/>
<reference evidence="2" key="1">
    <citation type="submission" date="2018-11" db="EMBL/GenBank/DDBJ databases">
        <authorList>
            <consortium name="Pathogen Informatics"/>
        </authorList>
    </citation>
    <scope>NUCLEOTIDE SEQUENCE</scope>
</reference>
<comment type="caution">
    <text evidence="2">The sequence shown here is derived from an EMBL/GenBank/DDBJ whole genome shotgun (WGS) entry which is preliminary data.</text>
</comment>
<evidence type="ECO:0000313" key="3">
    <source>
        <dbReference type="Proteomes" id="UP000784294"/>
    </source>
</evidence>
<accession>A0A448WF69</accession>
<dbReference type="AlphaFoldDB" id="A0A448WF69"/>
<feature type="region of interest" description="Disordered" evidence="1">
    <location>
        <begin position="48"/>
        <end position="67"/>
    </location>
</feature>
<feature type="compositionally biased region" description="Basic and acidic residues" evidence="1">
    <location>
        <begin position="48"/>
        <end position="62"/>
    </location>
</feature>
<dbReference type="EMBL" id="CAAALY010008647">
    <property type="protein sequence ID" value="VEL10311.1"/>
    <property type="molecule type" value="Genomic_DNA"/>
</dbReference>